<proteinExistence type="predicted"/>
<accession>A0A1C3E875</accession>
<protein>
    <submittedName>
        <fullName evidence="1">Uncharacterized protein</fullName>
    </submittedName>
</protein>
<comment type="caution">
    <text evidence="1">The sequence shown here is derived from an EMBL/GenBank/DDBJ whole genome shotgun (WGS) entry which is preliminary data.</text>
</comment>
<evidence type="ECO:0000313" key="1">
    <source>
        <dbReference type="EMBL" id="ODA29458.1"/>
    </source>
</evidence>
<name>A0A1C3E875_9PLAN</name>
<gene>
    <name evidence="1" type="ORF">A6X21_08375</name>
</gene>
<sequence>MDAIQCGPLIREQRQEYSPRNQLDTVLVRQTSLNASKFMIERRQRQFVHHDLPSRCAQPVEERIQICSELLRTGRTQDIVASDLDHHNRSLNLDVLDTLQCGPRCFTNMREILDLQLMLSGDDRRPRLGSIFTTHPRSDGISNHCQAAICHRLKCRNQQIRQLSDRNSQP</sequence>
<keyword evidence="2" id="KW-1185">Reference proteome</keyword>
<dbReference type="EMBL" id="LYDR01000128">
    <property type="protein sequence ID" value="ODA29458.1"/>
    <property type="molecule type" value="Genomic_DNA"/>
</dbReference>
<evidence type="ECO:0000313" key="2">
    <source>
        <dbReference type="Proteomes" id="UP000094828"/>
    </source>
</evidence>
<dbReference type="AlphaFoldDB" id="A0A1C3E875"/>
<dbReference type="Proteomes" id="UP000094828">
    <property type="component" value="Unassembled WGS sequence"/>
</dbReference>
<reference evidence="1 2" key="1">
    <citation type="submission" date="2016-05" db="EMBL/GenBank/DDBJ databases">
        <title>Genomic and physiological characterization of Planctopirus sp. isolated from fresh water lake.</title>
        <authorList>
            <person name="Subhash Y."/>
            <person name="Ramana C."/>
        </authorList>
    </citation>
    <scope>NUCLEOTIDE SEQUENCE [LARGE SCALE GENOMIC DNA]</scope>
    <source>
        <strain evidence="1 2">JC280</strain>
    </source>
</reference>
<organism evidence="1 2">
    <name type="scientific">Planctopirus hydrillae</name>
    <dbReference type="NCBI Taxonomy" id="1841610"/>
    <lineage>
        <taxon>Bacteria</taxon>
        <taxon>Pseudomonadati</taxon>
        <taxon>Planctomycetota</taxon>
        <taxon>Planctomycetia</taxon>
        <taxon>Planctomycetales</taxon>
        <taxon>Planctomycetaceae</taxon>
        <taxon>Planctopirus</taxon>
    </lineage>
</organism>